<dbReference type="GO" id="GO:0016020">
    <property type="term" value="C:membrane"/>
    <property type="evidence" value="ECO:0007669"/>
    <property type="project" value="UniProtKB-SubCell"/>
</dbReference>
<keyword evidence="3 9" id="KW-0812">Transmembrane</keyword>
<keyword evidence="4" id="KW-0732">Signal</keyword>
<dbReference type="PANTHER" id="PTHR24213">
    <property type="entry name" value="ACTIN-BINDING LIM PROTEIN"/>
    <property type="match status" value="1"/>
</dbReference>
<dbReference type="OrthoDB" id="6160056at2759"/>
<evidence type="ECO:0000256" key="9">
    <source>
        <dbReference type="SAM" id="Phobius"/>
    </source>
</evidence>
<organism evidence="10 11">
    <name type="scientific">Lepeophtheirus salmonis</name>
    <name type="common">Salmon louse</name>
    <name type="synonym">Caligus salmonis</name>
    <dbReference type="NCBI Taxonomy" id="72036"/>
    <lineage>
        <taxon>Eukaryota</taxon>
        <taxon>Metazoa</taxon>
        <taxon>Ecdysozoa</taxon>
        <taxon>Arthropoda</taxon>
        <taxon>Crustacea</taxon>
        <taxon>Multicrustacea</taxon>
        <taxon>Hexanauplia</taxon>
        <taxon>Copepoda</taxon>
        <taxon>Siphonostomatoida</taxon>
        <taxon>Caligidae</taxon>
        <taxon>Lepeophtheirus</taxon>
    </lineage>
</organism>
<evidence type="ECO:0000256" key="8">
    <source>
        <dbReference type="SAM" id="MobiDB-lite"/>
    </source>
</evidence>
<dbReference type="GO" id="GO:0007010">
    <property type="term" value="P:cytoskeleton organization"/>
    <property type="evidence" value="ECO:0007669"/>
    <property type="project" value="InterPro"/>
</dbReference>
<dbReference type="InterPro" id="IPR007947">
    <property type="entry name" value="CD164_MGC24"/>
</dbReference>
<gene>
    <name evidence="10" type="ORF">LSAA_6966</name>
</gene>
<dbReference type="GO" id="GO:0015629">
    <property type="term" value="C:actin cytoskeleton"/>
    <property type="evidence" value="ECO:0007669"/>
    <property type="project" value="TreeGrafter"/>
</dbReference>
<keyword evidence="5 9" id="KW-1133">Transmembrane helix</keyword>
<feature type="region of interest" description="Disordered" evidence="8">
    <location>
        <begin position="240"/>
        <end position="282"/>
    </location>
</feature>
<evidence type="ECO:0000256" key="1">
    <source>
        <dbReference type="ARBA" id="ARBA00004479"/>
    </source>
</evidence>
<dbReference type="InterPro" id="IPR036886">
    <property type="entry name" value="Villin_headpiece_dom_sf"/>
</dbReference>
<dbReference type="Gene3D" id="1.10.950.10">
    <property type="entry name" value="Villin headpiece domain"/>
    <property type="match status" value="1"/>
</dbReference>
<dbReference type="SUPFAM" id="SSF47050">
    <property type="entry name" value="VHP, Villin headpiece domain"/>
    <property type="match status" value="1"/>
</dbReference>
<protein>
    <submittedName>
        <fullName evidence="10">ABLIM</fullName>
    </submittedName>
</protein>
<reference evidence="10" key="1">
    <citation type="submission" date="2021-02" db="EMBL/GenBank/DDBJ databases">
        <authorList>
            <person name="Bekaert M."/>
        </authorList>
    </citation>
    <scope>NUCLEOTIDE SEQUENCE</scope>
    <source>
        <strain evidence="10">IoA-00</strain>
    </source>
</reference>
<dbReference type="GO" id="GO:0030032">
    <property type="term" value="P:lamellipodium assembly"/>
    <property type="evidence" value="ECO:0007669"/>
    <property type="project" value="TreeGrafter"/>
</dbReference>
<feature type="transmembrane region" description="Helical" evidence="9">
    <location>
        <begin position="604"/>
        <end position="624"/>
    </location>
</feature>
<keyword evidence="7" id="KW-0325">Glycoprotein</keyword>
<keyword evidence="11" id="KW-1185">Reference proteome</keyword>
<feature type="region of interest" description="Disordered" evidence="8">
    <location>
        <begin position="432"/>
        <end position="596"/>
    </location>
</feature>
<dbReference type="AlphaFoldDB" id="A0A7R8CRB5"/>
<evidence type="ECO:0000313" key="10">
    <source>
        <dbReference type="EMBL" id="CAF2903600.1"/>
    </source>
</evidence>
<accession>A0A7R8CRB5</accession>
<comment type="similarity">
    <text evidence="2">Belongs to the CD164 family.</text>
</comment>
<dbReference type="InterPro" id="IPR003128">
    <property type="entry name" value="Villin_headpiece"/>
</dbReference>
<dbReference type="EMBL" id="HG994582">
    <property type="protein sequence ID" value="CAF2903600.1"/>
    <property type="molecule type" value="Genomic_DNA"/>
</dbReference>
<feature type="region of interest" description="Disordered" evidence="8">
    <location>
        <begin position="150"/>
        <end position="215"/>
    </location>
</feature>
<dbReference type="Pfam" id="PF05283">
    <property type="entry name" value="MGC-24"/>
    <property type="match status" value="1"/>
</dbReference>
<evidence type="ECO:0000256" key="3">
    <source>
        <dbReference type="ARBA" id="ARBA00022692"/>
    </source>
</evidence>
<dbReference type="PANTHER" id="PTHR24213:SF9">
    <property type="entry name" value="UNCOORDINATED 115A, ISOFORM B-RELATED"/>
    <property type="match status" value="1"/>
</dbReference>
<evidence type="ECO:0000256" key="5">
    <source>
        <dbReference type="ARBA" id="ARBA00022989"/>
    </source>
</evidence>
<name>A0A7R8CRB5_LEPSM</name>
<dbReference type="GO" id="GO:0051015">
    <property type="term" value="F:actin filament binding"/>
    <property type="evidence" value="ECO:0007669"/>
    <property type="project" value="TreeGrafter"/>
</dbReference>
<dbReference type="Proteomes" id="UP000675881">
    <property type="component" value="Chromosome 3"/>
</dbReference>
<evidence type="ECO:0000313" key="11">
    <source>
        <dbReference type="Proteomes" id="UP000675881"/>
    </source>
</evidence>
<feature type="compositionally biased region" description="Basic and acidic residues" evidence="8">
    <location>
        <begin position="247"/>
        <end position="261"/>
    </location>
</feature>
<sequence length="640" mass="70942">MCQIEPKIHAYFININISKIIRRMMAQNFLISLLASTLIVGVMCTVLQQTLGDRSRDYGGEDSGRRRHSPVRLSSDVPTYSYLADLGTLKRPIDPSDRKISHPNMHFHVPPEGSHRSRSSYISQLYGRSRSASRTGMRLLKPLDWHTTRMESIRKKTKPAPIERDDFPAPPFSCGYNRRKRHWSEPGLKVSSPPTPPTPSTPEEDEEEDPQLEKSEKELKKISTAMGQIFLTEIAIEKERRKSQKGRYIDPRSAARNDGRRSCITPYSPSPAPPKPKSHTLPSRFSPFESTKVEEVDFSSKSDVSSGDIHYGERPRSGCTVPHICSGNKLQASTIYPAHLLFTTNYRLPGDVDRCNIEKHLSDHDFDLLFELIEERISEYKMWKGLVFISLIAVVYAGIANRGDDICEFDNCQACVKDEKCYWDGSCGPLGDNSGSSRECPTEESINKDDNSNNTEEEVSSIIQESEKSEEYVSTIIPDGEKNDEDSESKASITTVKPIDGDVTENDSESEATTLSGDGGASTTPKTTPLPPKSSTTETSNSSSDPTTTPTASTTPTAPTTITPSTGNTTTTTASTTTEDITTTSTTTSSTPIDPENKSSFDGWSFFGGILLTVGFFSIGFVGLKYYRVRSRTDADYNRF</sequence>
<evidence type="ECO:0000256" key="7">
    <source>
        <dbReference type="ARBA" id="ARBA00023180"/>
    </source>
</evidence>
<feature type="compositionally biased region" description="Low complexity" evidence="8">
    <location>
        <begin position="522"/>
        <end position="594"/>
    </location>
</feature>
<dbReference type="PROSITE" id="PS51089">
    <property type="entry name" value="HP"/>
    <property type="match status" value="1"/>
</dbReference>
<comment type="subcellular location">
    <subcellularLocation>
        <location evidence="1">Membrane</location>
        <topology evidence="1">Single-pass type I membrane protein</topology>
    </subcellularLocation>
</comment>
<keyword evidence="6 9" id="KW-0472">Membrane</keyword>
<evidence type="ECO:0000256" key="6">
    <source>
        <dbReference type="ARBA" id="ARBA00023136"/>
    </source>
</evidence>
<feature type="region of interest" description="Disordered" evidence="8">
    <location>
        <begin position="93"/>
        <end position="120"/>
    </location>
</feature>
<evidence type="ECO:0000256" key="2">
    <source>
        <dbReference type="ARBA" id="ARBA00005341"/>
    </source>
</evidence>
<evidence type="ECO:0000256" key="4">
    <source>
        <dbReference type="ARBA" id="ARBA00022729"/>
    </source>
</evidence>
<feature type="transmembrane region" description="Helical" evidence="9">
    <location>
        <begin position="29"/>
        <end position="48"/>
    </location>
</feature>
<dbReference type="InterPro" id="IPR051618">
    <property type="entry name" value="Actin-binding_LIM"/>
</dbReference>
<proteinExistence type="inferred from homology"/>